<feature type="transmembrane region" description="Helical" evidence="6">
    <location>
        <begin position="214"/>
        <end position="235"/>
    </location>
</feature>
<dbReference type="PANTHER" id="PTHR32196">
    <property type="entry name" value="ABC TRANSPORTER PERMEASE PROTEIN YPHD-RELATED-RELATED"/>
    <property type="match status" value="1"/>
</dbReference>
<gene>
    <name evidence="7" type="ORF">AFE02nite_23720</name>
</gene>
<evidence type="ECO:0000256" key="4">
    <source>
        <dbReference type="ARBA" id="ARBA00022989"/>
    </source>
</evidence>
<feature type="transmembrane region" description="Helical" evidence="6">
    <location>
        <begin position="247"/>
        <end position="280"/>
    </location>
</feature>
<evidence type="ECO:0008006" key="9">
    <source>
        <dbReference type="Google" id="ProtNLM"/>
    </source>
</evidence>
<keyword evidence="8" id="KW-1185">Reference proteome</keyword>
<comment type="subcellular location">
    <subcellularLocation>
        <location evidence="1">Cell membrane</location>
        <topology evidence="1">Multi-pass membrane protein</topology>
    </subcellularLocation>
</comment>
<organism evidence="7 8">
    <name type="scientific">Actinotalea fermentans</name>
    <dbReference type="NCBI Taxonomy" id="43671"/>
    <lineage>
        <taxon>Bacteria</taxon>
        <taxon>Bacillati</taxon>
        <taxon>Actinomycetota</taxon>
        <taxon>Actinomycetes</taxon>
        <taxon>Micrococcales</taxon>
        <taxon>Cellulomonadaceae</taxon>
        <taxon>Actinotalea</taxon>
    </lineage>
</organism>
<dbReference type="CDD" id="cd06579">
    <property type="entry name" value="TM_PBP1_transp_AraH_like"/>
    <property type="match status" value="1"/>
</dbReference>
<accession>A0A511YZL3</accession>
<dbReference type="OrthoDB" id="9808136at2"/>
<feature type="transmembrane region" description="Helical" evidence="6">
    <location>
        <begin position="121"/>
        <end position="141"/>
    </location>
</feature>
<sequence length="334" mass="33377">MSVRPSDARRGTSPWVPLLVVVAIGCAIMAPLNRQFLTASNGYVILASAGLLCVIGLAQVVVLSVGEFSLAIGGIGALSGVAMGYLLVERGAPLAVAVVVALAVGLAAGLVNGLLVAYSGVHGFVITLASGGAFTGLALGITETQPYNGLPEALTVFGTGRAGFVPYLAFATVALSLAAAAFFRWHRLGRLLLTVGGNREAAALSGLSPVRAVVAAHALSGLLAGAAGVMAAAQLHEANASVGAEWVITSFTVAIIGGTSLAGGVVSIGGLLFAGVILALIKDALVMLDVNPLWVTLTQGVLILAAVFLGRSSGWRAVRRPAAPRAVSLEGAAS</sequence>
<feature type="transmembrane region" description="Helical" evidence="6">
    <location>
        <begin position="292"/>
        <end position="310"/>
    </location>
</feature>
<dbReference type="PROSITE" id="PS51257">
    <property type="entry name" value="PROKAR_LIPOPROTEIN"/>
    <property type="match status" value="1"/>
</dbReference>
<evidence type="ECO:0000256" key="3">
    <source>
        <dbReference type="ARBA" id="ARBA00022692"/>
    </source>
</evidence>
<dbReference type="PANTHER" id="PTHR32196:SF72">
    <property type="entry name" value="RIBOSE IMPORT PERMEASE PROTEIN RBSC"/>
    <property type="match status" value="1"/>
</dbReference>
<feature type="transmembrane region" description="Helical" evidence="6">
    <location>
        <begin position="42"/>
        <end position="62"/>
    </location>
</feature>
<keyword evidence="5 6" id="KW-0472">Membrane</keyword>
<feature type="transmembrane region" description="Helical" evidence="6">
    <location>
        <begin position="12"/>
        <end position="30"/>
    </location>
</feature>
<dbReference type="RefSeq" id="WP_052113553.1">
    <property type="nucleotide sequence ID" value="NZ_BJYK01000009.1"/>
</dbReference>
<dbReference type="GO" id="GO:0005886">
    <property type="term" value="C:plasma membrane"/>
    <property type="evidence" value="ECO:0007669"/>
    <property type="project" value="UniProtKB-SubCell"/>
</dbReference>
<name>A0A511YZL3_9CELL</name>
<comment type="caution">
    <text evidence="7">The sequence shown here is derived from an EMBL/GenBank/DDBJ whole genome shotgun (WGS) entry which is preliminary data.</text>
</comment>
<keyword evidence="3 6" id="KW-0812">Transmembrane</keyword>
<dbReference type="Proteomes" id="UP000321484">
    <property type="component" value="Unassembled WGS sequence"/>
</dbReference>
<evidence type="ECO:0000313" key="7">
    <source>
        <dbReference type="EMBL" id="GEN80638.1"/>
    </source>
</evidence>
<reference evidence="7 8" key="1">
    <citation type="submission" date="2019-07" db="EMBL/GenBank/DDBJ databases">
        <title>Whole genome shotgun sequence of Actinotalea fermentans NBRC 105374.</title>
        <authorList>
            <person name="Hosoyama A."/>
            <person name="Uohara A."/>
            <person name="Ohji S."/>
            <person name="Ichikawa N."/>
        </authorList>
    </citation>
    <scope>NUCLEOTIDE SEQUENCE [LARGE SCALE GENOMIC DNA]</scope>
    <source>
        <strain evidence="7 8">NBRC 105374</strain>
    </source>
</reference>
<feature type="transmembrane region" description="Helical" evidence="6">
    <location>
        <begin position="94"/>
        <end position="115"/>
    </location>
</feature>
<dbReference type="Pfam" id="PF02653">
    <property type="entry name" value="BPD_transp_2"/>
    <property type="match status" value="1"/>
</dbReference>
<dbReference type="EMBL" id="BJYK01000009">
    <property type="protein sequence ID" value="GEN80638.1"/>
    <property type="molecule type" value="Genomic_DNA"/>
</dbReference>
<evidence type="ECO:0000256" key="6">
    <source>
        <dbReference type="SAM" id="Phobius"/>
    </source>
</evidence>
<feature type="transmembrane region" description="Helical" evidence="6">
    <location>
        <begin position="162"/>
        <end position="183"/>
    </location>
</feature>
<keyword evidence="4 6" id="KW-1133">Transmembrane helix</keyword>
<feature type="transmembrane region" description="Helical" evidence="6">
    <location>
        <begin position="68"/>
        <end position="87"/>
    </location>
</feature>
<evidence type="ECO:0000313" key="8">
    <source>
        <dbReference type="Proteomes" id="UP000321484"/>
    </source>
</evidence>
<dbReference type="InterPro" id="IPR001851">
    <property type="entry name" value="ABC_transp_permease"/>
</dbReference>
<evidence type="ECO:0000256" key="5">
    <source>
        <dbReference type="ARBA" id="ARBA00023136"/>
    </source>
</evidence>
<evidence type="ECO:0000256" key="1">
    <source>
        <dbReference type="ARBA" id="ARBA00004651"/>
    </source>
</evidence>
<proteinExistence type="predicted"/>
<dbReference type="AlphaFoldDB" id="A0A511YZL3"/>
<dbReference type="GO" id="GO:0022857">
    <property type="term" value="F:transmembrane transporter activity"/>
    <property type="evidence" value="ECO:0007669"/>
    <property type="project" value="InterPro"/>
</dbReference>
<evidence type="ECO:0000256" key="2">
    <source>
        <dbReference type="ARBA" id="ARBA00022475"/>
    </source>
</evidence>
<protein>
    <recommendedName>
        <fullName evidence="9">ABC transporter permease</fullName>
    </recommendedName>
</protein>
<keyword evidence="2" id="KW-1003">Cell membrane</keyword>